<proteinExistence type="predicted"/>
<name>A0AAD6X3L4_9AGAR</name>
<evidence type="ECO:0000256" key="1">
    <source>
        <dbReference type="SAM" id="MobiDB-lite"/>
    </source>
</evidence>
<dbReference type="AlphaFoldDB" id="A0AAD6X3L4"/>
<dbReference type="EMBL" id="JARJCM010000056">
    <property type="protein sequence ID" value="KAJ7034507.1"/>
    <property type="molecule type" value="Genomic_DNA"/>
</dbReference>
<evidence type="ECO:0000313" key="4">
    <source>
        <dbReference type="Proteomes" id="UP001218188"/>
    </source>
</evidence>
<feature type="region of interest" description="Disordered" evidence="1">
    <location>
        <begin position="102"/>
        <end position="121"/>
    </location>
</feature>
<dbReference type="EMBL" id="JARJCM010000035">
    <property type="protein sequence ID" value="KAJ7037733.1"/>
    <property type="molecule type" value="Genomic_DNA"/>
</dbReference>
<dbReference type="Proteomes" id="UP001218188">
    <property type="component" value="Unassembled WGS sequence"/>
</dbReference>
<accession>A0AAD6X3L4</accession>
<keyword evidence="4" id="KW-1185">Reference proteome</keyword>
<organism evidence="3 4">
    <name type="scientific">Mycena alexandri</name>
    <dbReference type="NCBI Taxonomy" id="1745969"/>
    <lineage>
        <taxon>Eukaryota</taxon>
        <taxon>Fungi</taxon>
        <taxon>Dikarya</taxon>
        <taxon>Basidiomycota</taxon>
        <taxon>Agaricomycotina</taxon>
        <taxon>Agaricomycetes</taxon>
        <taxon>Agaricomycetidae</taxon>
        <taxon>Agaricales</taxon>
        <taxon>Marasmiineae</taxon>
        <taxon>Mycenaceae</taxon>
        <taxon>Mycena</taxon>
    </lineage>
</organism>
<gene>
    <name evidence="3" type="ORF">C8F04DRAFT_1256609</name>
    <name evidence="2" type="ORF">C8F04DRAFT_1259749</name>
</gene>
<evidence type="ECO:0000313" key="3">
    <source>
        <dbReference type="EMBL" id="KAJ7037733.1"/>
    </source>
</evidence>
<protein>
    <submittedName>
        <fullName evidence="3">Uncharacterized protein</fullName>
    </submittedName>
</protein>
<evidence type="ECO:0000313" key="2">
    <source>
        <dbReference type="EMBL" id="KAJ7034507.1"/>
    </source>
</evidence>
<sequence>MAMKHLRGLNACAGILDVGSADGGAVGAGGAIQAVALPRAPMQTQMRPPPVPDKGKGMARARDEVMDVESLDKRSGHAFPCWLTTTGTPAAAFGGPSLSSLAAGTSPSTDFARLTLQSPHP</sequence>
<comment type="caution">
    <text evidence="3">The sequence shown here is derived from an EMBL/GenBank/DDBJ whole genome shotgun (WGS) entry which is preliminary data.</text>
</comment>
<reference evidence="3" key="1">
    <citation type="submission" date="2023-03" db="EMBL/GenBank/DDBJ databases">
        <title>Massive genome expansion in bonnet fungi (Mycena s.s.) driven by repeated elements and novel gene families across ecological guilds.</title>
        <authorList>
            <consortium name="Lawrence Berkeley National Laboratory"/>
            <person name="Harder C.B."/>
            <person name="Miyauchi S."/>
            <person name="Viragh M."/>
            <person name="Kuo A."/>
            <person name="Thoen E."/>
            <person name="Andreopoulos B."/>
            <person name="Lu D."/>
            <person name="Skrede I."/>
            <person name="Drula E."/>
            <person name="Henrissat B."/>
            <person name="Morin E."/>
            <person name="Kohler A."/>
            <person name="Barry K."/>
            <person name="LaButti K."/>
            <person name="Morin E."/>
            <person name="Salamov A."/>
            <person name="Lipzen A."/>
            <person name="Mereny Z."/>
            <person name="Hegedus B."/>
            <person name="Baldrian P."/>
            <person name="Stursova M."/>
            <person name="Weitz H."/>
            <person name="Taylor A."/>
            <person name="Grigoriev I.V."/>
            <person name="Nagy L.G."/>
            <person name="Martin F."/>
            <person name="Kauserud H."/>
        </authorList>
    </citation>
    <scope>NUCLEOTIDE SEQUENCE</scope>
    <source>
        <strain evidence="3">CBHHK200</strain>
    </source>
</reference>